<keyword evidence="10" id="KW-0472">Membrane</keyword>
<gene>
    <name evidence="14" type="ORF">E5676_scaffold184G001490</name>
    <name evidence="13" type="ORF">E6C27_scaffold108G002400</name>
</gene>
<evidence type="ECO:0000313" key="15">
    <source>
        <dbReference type="Proteomes" id="UP000321393"/>
    </source>
</evidence>
<comment type="caution">
    <text evidence="14">The sequence shown here is derived from an EMBL/GenBank/DDBJ whole genome shotgun (WGS) entry which is preliminary data.</text>
</comment>
<evidence type="ECO:0000256" key="12">
    <source>
        <dbReference type="SAM" id="SignalP"/>
    </source>
</evidence>
<keyword evidence="9" id="KW-1133">Transmembrane helix</keyword>
<evidence type="ECO:0000313" key="14">
    <source>
        <dbReference type="EMBL" id="TYK24878.1"/>
    </source>
</evidence>
<evidence type="ECO:0000256" key="9">
    <source>
        <dbReference type="ARBA" id="ARBA00022989"/>
    </source>
</evidence>
<evidence type="ECO:0000256" key="7">
    <source>
        <dbReference type="ARBA" id="ARBA00022692"/>
    </source>
</evidence>
<evidence type="ECO:0000256" key="1">
    <source>
        <dbReference type="ARBA" id="ARBA00004477"/>
    </source>
</evidence>
<evidence type="ECO:0000256" key="6">
    <source>
        <dbReference type="ARBA" id="ARBA00022679"/>
    </source>
</evidence>
<dbReference type="AlphaFoldDB" id="A0A5D3DMR1"/>
<dbReference type="GO" id="GO:0051751">
    <property type="term" value="F:alpha-1,4-mannosyltransferase activity"/>
    <property type="evidence" value="ECO:0007669"/>
    <property type="project" value="InterPro"/>
</dbReference>
<dbReference type="OrthoDB" id="1741594at2759"/>
<keyword evidence="7" id="KW-0812">Transmembrane</keyword>
<dbReference type="GO" id="GO:0005789">
    <property type="term" value="C:endoplasmic reticulum membrane"/>
    <property type="evidence" value="ECO:0007669"/>
    <property type="project" value="UniProtKB-SubCell"/>
</dbReference>
<dbReference type="InterPro" id="IPR007704">
    <property type="entry name" value="PIG-M"/>
</dbReference>
<evidence type="ECO:0000256" key="3">
    <source>
        <dbReference type="ARBA" id="ARBA00011071"/>
    </source>
</evidence>
<dbReference type="EMBL" id="SSTD01003836">
    <property type="protein sequence ID" value="TYK24878.1"/>
    <property type="molecule type" value="Genomic_DNA"/>
</dbReference>
<evidence type="ECO:0000256" key="2">
    <source>
        <dbReference type="ARBA" id="ARBA00004687"/>
    </source>
</evidence>
<keyword evidence="12" id="KW-0732">Signal</keyword>
<keyword evidence="4" id="KW-0337">GPI-anchor biosynthesis</keyword>
<reference evidence="15 16" key="1">
    <citation type="submission" date="2019-08" db="EMBL/GenBank/DDBJ databases">
        <title>Draft genome sequences of two oriental melons (Cucumis melo L. var makuwa).</title>
        <authorList>
            <person name="Kwon S.-Y."/>
        </authorList>
    </citation>
    <scope>NUCLEOTIDE SEQUENCE [LARGE SCALE GENOMIC DNA]</scope>
    <source>
        <strain evidence="16">cv. Chang Bougi</strain>
        <strain evidence="15">cv. SW 3</strain>
        <tissue evidence="14">Leaf</tissue>
    </source>
</reference>
<dbReference type="GO" id="GO:1990529">
    <property type="term" value="C:glycosylphosphatidylinositol-mannosyltransferase I complex"/>
    <property type="evidence" value="ECO:0007669"/>
    <property type="project" value="TreeGrafter"/>
</dbReference>
<evidence type="ECO:0000256" key="11">
    <source>
        <dbReference type="ARBA" id="ARBA00032997"/>
    </source>
</evidence>
<keyword evidence="5 14" id="KW-0328">Glycosyltransferase</keyword>
<dbReference type="STRING" id="1194695.A0A5D3DMR1"/>
<name>A0A5D3DMR1_CUCMM</name>
<comment type="subcellular location">
    <subcellularLocation>
        <location evidence="1">Endoplasmic reticulum membrane</location>
        <topology evidence="1">Multi-pass membrane protein</topology>
    </subcellularLocation>
</comment>
<protein>
    <recommendedName>
        <fullName evidence="11">GPI mannosyltransferase I</fullName>
    </recommendedName>
</protein>
<comment type="similarity">
    <text evidence="3">Belongs to the PIGM family.</text>
</comment>
<evidence type="ECO:0000256" key="10">
    <source>
        <dbReference type="ARBA" id="ARBA00023136"/>
    </source>
</evidence>
<dbReference type="PANTHER" id="PTHR12886">
    <property type="entry name" value="PIG-M MANNOSYLTRANSFERASE"/>
    <property type="match status" value="1"/>
</dbReference>
<evidence type="ECO:0000313" key="16">
    <source>
        <dbReference type="Proteomes" id="UP000321947"/>
    </source>
</evidence>
<dbReference type="GO" id="GO:0004376">
    <property type="term" value="F:GPI mannosyltransferase activity"/>
    <property type="evidence" value="ECO:0007669"/>
    <property type="project" value="InterPro"/>
</dbReference>
<dbReference type="PANTHER" id="PTHR12886:SF0">
    <property type="entry name" value="GPI MANNOSYLTRANSFERASE 1"/>
    <property type="match status" value="1"/>
</dbReference>
<keyword evidence="6 14" id="KW-0808">Transferase</keyword>
<evidence type="ECO:0000313" key="13">
    <source>
        <dbReference type="EMBL" id="KAA0059932.1"/>
    </source>
</evidence>
<organism evidence="14 16">
    <name type="scientific">Cucumis melo var. makuwa</name>
    <name type="common">Oriental melon</name>
    <dbReference type="NCBI Taxonomy" id="1194695"/>
    <lineage>
        <taxon>Eukaryota</taxon>
        <taxon>Viridiplantae</taxon>
        <taxon>Streptophyta</taxon>
        <taxon>Embryophyta</taxon>
        <taxon>Tracheophyta</taxon>
        <taxon>Spermatophyta</taxon>
        <taxon>Magnoliopsida</taxon>
        <taxon>eudicotyledons</taxon>
        <taxon>Gunneridae</taxon>
        <taxon>Pentapetalae</taxon>
        <taxon>rosids</taxon>
        <taxon>fabids</taxon>
        <taxon>Cucurbitales</taxon>
        <taxon>Cucurbitaceae</taxon>
        <taxon>Benincaseae</taxon>
        <taxon>Cucumis</taxon>
    </lineage>
</organism>
<comment type="pathway">
    <text evidence="2">Glycolipid biosynthesis; glycosylphosphatidylinositol-anchor biosynthesis.</text>
</comment>
<dbReference type="UniPathway" id="UPA00196"/>
<dbReference type="EMBL" id="SSTE01005892">
    <property type="protein sequence ID" value="KAA0059932.1"/>
    <property type="molecule type" value="Genomic_DNA"/>
</dbReference>
<dbReference type="GO" id="GO:0006506">
    <property type="term" value="P:GPI anchor biosynthetic process"/>
    <property type="evidence" value="ECO:0007669"/>
    <property type="project" value="UniProtKB-UniPathway"/>
</dbReference>
<proteinExistence type="inferred from homology"/>
<feature type="signal peptide" evidence="12">
    <location>
        <begin position="1"/>
        <end position="23"/>
    </location>
</feature>
<dbReference type="Proteomes" id="UP000321393">
    <property type="component" value="Unassembled WGS sequence"/>
</dbReference>
<feature type="chain" id="PRO_5042723289" description="GPI mannosyltransferase I" evidence="12">
    <location>
        <begin position="24"/>
        <end position="314"/>
    </location>
</feature>
<evidence type="ECO:0000256" key="8">
    <source>
        <dbReference type="ARBA" id="ARBA00022824"/>
    </source>
</evidence>
<keyword evidence="8" id="KW-0256">Endoplasmic reticulum</keyword>
<dbReference type="Proteomes" id="UP000321947">
    <property type="component" value="Unassembled WGS sequence"/>
</dbReference>
<accession>A0A5D3DMR1</accession>
<evidence type="ECO:0000256" key="4">
    <source>
        <dbReference type="ARBA" id="ARBA00022502"/>
    </source>
</evidence>
<sequence length="314" mass="34871">MLLIFSTALLVASNVLWDALTSASTAPMRTVEKAVFIASHDSEVSISAIFRFVIILYSEWQDVNTEVKYTDVDYILFSDVASLMASGKSPYMSSTYRYSPLLAFLLVPNTIFHRCWGKFLFSAQGQLLQTAFWYGLVHFKIYPIIYALPILLIQDQNVFKSSLNPTLQKWSQDDEKAPWSNLRSSRRRPCLSSLHRDLRRQSPLVCRSRHHHLSSSSSFCSSLAQAATSRAAPLSVSHLLYVGTFGSKASGLCLLQPMFVHEASTAVVASPRTQLPPSRSPIRMEIVAPSILLCSTLSHQDVLSSSSYVPSVGA</sequence>
<evidence type="ECO:0000256" key="5">
    <source>
        <dbReference type="ARBA" id="ARBA00022676"/>
    </source>
</evidence>